<accession>A0ABR1URW1</accession>
<proteinExistence type="predicted"/>
<comment type="caution">
    <text evidence="1">The sequence shown here is derived from an EMBL/GenBank/DDBJ whole genome shotgun (WGS) entry which is preliminary data.</text>
</comment>
<keyword evidence="2" id="KW-1185">Reference proteome</keyword>
<organism evidence="1 2">
    <name type="scientific">Apiospora phragmitis</name>
    <dbReference type="NCBI Taxonomy" id="2905665"/>
    <lineage>
        <taxon>Eukaryota</taxon>
        <taxon>Fungi</taxon>
        <taxon>Dikarya</taxon>
        <taxon>Ascomycota</taxon>
        <taxon>Pezizomycotina</taxon>
        <taxon>Sordariomycetes</taxon>
        <taxon>Xylariomycetidae</taxon>
        <taxon>Amphisphaeriales</taxon>
        <taxon>Apiosporaceae</taxon>
        <taxon>Apiospora</taxon>
    </lineage>
</organism>
<gene>
    <name evidence="1" type="ORF">PG994_008026</name>
</gene>
<dbReference type="GeneID" id="92092498"/>
<sequence>MVAQDRTAGFSGFSLVAGTDGLLVSAEAAVVVAVVEDSAGDEGTVLCRAVFVVGQHMVAPGMLAAAEIPAGTEALAGAEALADAEILDVARALADSETLIFAEALGLAVAADFLPGRSVYRVFDRQVDR</sequence>
<evidence type="ECO:0000313" key="2">
    <source>
        <dbReference type="Proteomes" id="UP001480595"/>
    </source>
</evidence>
<reference evidence="1 2" key="1">
    <citation type="submission" date="2023-01" db="EMBL/GenBank/DDBJ databases">
        <title>Analysis of 21 Apiospora genomes using comparative genomics revels a genus with tremendous synthesis potential of carbohydrate active enzymes and secondary metabolites.</title>
        <authorList>
            <person name="Sorensen T."/>
        </authorList>
    </citation>
    <scope>NUCLEOTIDE SEQUENCE [LARGE SCALE GENOMIC DNA]</scope>
    <source>
        <strain evidence="1 2">CBS 135458</strain>
    </source>
</reference>
<name>A0ABR1URW1_9PEZI</name>
<protein>
    <submittedName>
        <fullName evidence="1">Uncharacterized protein</fullName>
    </submittedName>
</protein>
<dbReference type="EMBL" id="JAQQWL010000008">
    <property type="protein sequence ID" value="KAK8061660.1"/>
    <property type="molecule type" value="Genomic_DNA"/>
</dbReference>
<evidence type="ECO:0000313" key="1">
    <source>
        <dbReference type="EMBL" id="KAK8061660.1"/>
    </source>
</evidence>
<dbReference type="RefSeq" id="XP_066714922.1">
    <property type="nucleotide sequence ID" value="XM_066859435.1"/>
</dbReference>
<dbReference type="Proteomes" id="UP001480595">
    <property type="component" value="Unassembled WGS sequence"/>
</dbReference>